<dbReference type="PANTHER" id="PTHR43434">
    <property type="entry name" value="PHOSPHOGLYCOLATE PHOSPHATASE"/>
    <property type="match status" value="1"/>
</dbReference>
<dbReference type="GO" id="GO:0005829">
    <property type="term" value="C:cytosol"/>
    <property type="evidence" value="ECO:0007669"/>
    <property type="project" value="TreeGrafter"/>
</dbReference>
<dbReference type="GO" id="GO:0006281">
    <property type="term" value="P:DNA repair"/>
    <property type="evidence" value="ECO:0007669"/>
    <property type="project" value="TreeGrafter"/>
</dbReference>
<dbReference type="Gene3D" id="3.40.50.1000">
    <property type="entry name" value="HAD superfamily/HAD-like"/>
    <property type="match status" value="1"/>
</dbReference>
<evidence type="ECO:0000313" key="1">
    <source>
        <dbReference type="EMBL" id="OXL16431.1"/>
    </source>
</evidence>
<dbReference type="Pfam" id="PF13419">
    <property type="entry name" value="HAD_2"/>
    <property type="match status" value="1"/>
</dbReference>
<organism evidence="1 2">
    <name type="scientific">Polynucleobacter cosmopolitanus</name>
    <dbReference type="NCBI Taxonomy" id="351345"/>
    <lineage>
        <taxon>Bacteria</taxon>
        <taxon>Pseudomonadati</taxon>
        <taxon>Pseudomonadota</taxon>
        <taxon>Betaproteobacteria</taxon>
        <taxon>Burkholderiales</taxon>
        <taxon>Burkholderiaceae</taxon>
        <taxon>Polynucleobacter</taxon>
    </lineage>
</organism>
<protein>
    <submittedName>
        <fullName evidence="1">HAD family hydrolase</fullName>
    </submittedName>
</protein>
<dbReference type="AlphaFoldDB" id="A0A229FWP7"/>
<dbReference type="InterPro" id="IPR050155">
    <property type="entry name" value="HAD-like_hydrolase_sf"/>
</dbReference>
<proteinExistence type="predicted"/>
<dbReference type="SFLD" id="SFLDG01135">
    <property type="entry name" value="C1.5.6:_HAD__Beta-PGM__Phospha"/>
    <property type="match status" value="1"/>
</dbReference>
<dbReference type="RefSeq" id="WP_089515457.1">
    <property type="nucleotide sequence ID" value="NZ_NJGG01000001.1"/>
</dbReference>
<sequence length="218" mass="24116">MSLRYELIVWDWDGTLMDSTPTIVRCIQDACRDLALPVPEDSVASHVIGLGIQESLRKACPTVSVDDHYKLIDRFRFHYLSKDHELSLFEGAKDLLYQLKDRGHLLAVATGKSRKGLDRSLGFHRLEDIFADSRTPDESKSKPHPGMLLDLSDALLVPMEKILMIGDTTHDLGMANAAGADAVGVTYGAHPEHVLKTENPLACVKNVQELSDWLAANA</sequence>
<dbReference type="PANTHER" id="PTHR43434:SF24">
    <property type="entry name" value="HYDROLASE-RELATED"/>
    <property type="match status" value="1"/>
</dbReference>
<dbReference type="InterPro" id="IPR023198">
    <property type="entry name" value="PGP-like_dom2"/>
</dbReference>
<reference evidence="1 2" key="1">
    <citation type="submission" date="2017-06" db="EMBL/GenBank/DDBJ databases">
        <title>Reclassification of a Polynucleobacter cosmopolitanus strain isolated from tropical Lake Victoria as Polynucleobacter victoriensis comb. nov.</title>
        <authorList>
            <person name="Hahn M.W."/>
        </authorList>
    </citation>
    <scope>NUCLEOTIDE SEQUENCE [LARGE SCALE GENOMIC DNA]</scope>
    <source>
        <strain evidence="1 2">MWH-MoIso2</strain>
    </source>
</reference>
<dbReference type="OrthoDB" id="9782449at2"/>
<dbReference type="SFLD" id="SFLDS00003">
    <property type="entry name" value="Haloacid_Dehalogenase"/>
    <property type="match status" value="1"/>
</dbReference>
<dbReference type="InterPro" id="IPR041492">
    <property type="entry name" value="HAD_2"/>
</dbReference>
<gene>
    <name evidence="1" type="ORF">AOC33_05070</name>
</gene>
<accession>A0A229FWP7</accession>
<dbReference type="Proteomes" id="UP000215188">
    <property type="component" value="Unassembled WGS sequence"/>
</dbReference>
<dbReference type="InterPro" id="IPR036412">
    <property type="entry name" value="HAD-like_sf"/>
</dbReference>
<dbReference type="SFLD" id="SFLDG01129">
    <property type="entry name" value="C1.5:_HAD__Beta-PGM__Phosphata"/>
    <property type="match status" value="1"/>
</dbReference>
<keyword evidence="2" id="KW-1185">Reference proteome</keyword>
<evidence type="ECO:0000313" key="2">
    <source>
        <dbReference type="Proteomes" id="UP000215188"/>
    </source>
</evidence>
<dbReference type="GO" id="GO:0008967">
    <property type="term" value="F:phosphoglycolate phosphatase activity"/>
    <property type="evidence" value="ECO:0007669"/>
    <property type="project" value="TreeGrafter"/>
</dbReference>
<dbReference type="Gene3D" id="1.10.150.240">
    <property type="entry name" value="Putative phosphatase, domain 2"/>
    <property type="match status" value="1"/>
</dbReference>
<keyword evidence="1" id="KW-0378">Hydrolase</keyword>
<dbReference type="SUPFAM" id="SSF56784">
    <property type="entry name" value="HAD-like"/>
    <property type="match status" value="1"/>
</dbReference>
<comment type="caution">
    <text evidence="1">The sequence shown here is derived from an EMBL/GenBank/DDBJ whole genome shotgun (WGS) entry which is preliminary data.</text>
</comment>
<dbReference type="EMBL" id="NJGG01000001">
    <property type="protein sequence ID" value="OXL16431.1"/>
    <property type="molecule type" value="Genomic_DNA"/>
</dbReference>
<dbReference type="NCBIfam" id="TIGR01549">
    <property type="entry name" value="HAD-SF-IA-v1"/>
    <property type="match status" value="1"/>
</dbReference>
<dbReference type="InterPro" id="IPR023214">
    <property type="entry name" value="HAD_sf"/>
</dbReference>
<dbReference type="InterPro" id="IPR006439">
    <property type="entry name" value="HAD-SF_hydro_IA"/>
</dbReference>
<name>A0A229FWP7_9BURK</name>